<evidence type="ECO:0000256" key="8">
    <source>
        <dbReference type="SAM" id="Phobius"/>
    </source>
</evidence>
<keyword evidence="3" id="KW-0677">Repeat</keyword>
<reference evidence="11" key="1">
    <citation type="submission" date="2018-11" db="EMBL/GenBank/DDBJ databases">
        <authorList>
            <consortium name="Genoscope - CEA"/>
            <person name="William W."/>
        </authorList>
    </citation>
    <scope>NUCLEOTIDE SEQUENCE</scope>
</reference>
<dbReference type="PANTHER" id="PTHR24186:SF46">
    <property type="entry name" value="PROTEIN ACCELERATED CELL DEATH 6-LIKE"/>
    <property type="match status" value="1"/>
</dbReference>
<evidence type="ECO:0000256" key="7">
    <source>
        <dbReference type="PROSITE-ProRule" id="PRU00023"/>
    </source>
</evidence>
<dbReference type="Gene3D" id="1.25.40.20">
    <property type="entry name" value="Ankyrin repeat-containing domain"/>
    <property type="match status" value="3"/>
</dbReference>
<feature type="transmembrane region" description="Helical" evidence="8">
    <location>
        <begin position="576"/>
        <end position="599"/>
    </location>
</feature>
<feature type="transmembrane region" description="Helical" evidence="8">
    <location>
        <begin position="513"/>
        <end position="535"/>
    </location>
</feature>
<evidence type="ECO:0000256" key="5">
    <source>
        <dbReference type="ARBA" id="ARBA00023043"/>
    </source>
</evidence>
<dbReference type="Pfam" id="PF12796">
    <property type="entry name" value="Ank_2"/>
    <property type="match status" value="3"/>
</dbReference>
<dbReference type="SUPFAM" id="SSF48403">
    <property type="entry name" value="Ankyrin repeat"/>
    <property type="match status" value="1"/>
</dbReference>
<dbReference type="InterPro" id="IPR002110">
    <property type="entry name" value="Ankyrin_rpt"/>
</dbReference>
<feature type="repeat" description="ANK" evidence="7">
    <location>
        <begin position="338"/>
        <end position="370"/>
    </location>
</feature>
<keyword evidence="4 8" id="KW-1133">Transmembrane helix</keyword>
<feature type="repeat" description="ANK" evidence="7">
    <location>
        <begin position="304"/>
        <end position="327"/>
    </location>
</feature>
<dbReference type="Proteomes" id="UP000694005">
    <property type="component" value="Chromosome A02"/>
</dbReference>
<organism evidence="11">
    <name type="scientific">Brassica campestris</name>
    <name type="common">Field mustard</name>
    <dbReference type="NCBI Taxonomy" id="3711"/>
    <lineage>
        <taxon>Eukaryota</taxon>
        <taxon>Viridiplantae</taxon>
        <taxon>Streptophyta</taxon>
        <taxon>Embryophyta</taxon>
        <taxon>Tracheophyta</taxon>
        <taxon>Spermatophyta</taxon>
        <taxon>Magnoliopsida</taxon>
        <taxon>eudicotyledons</taxon>
        <taxon>Gunneridae</taxon>
        <taxon>Pentapetalae</taxon>
        <taxon>rosids</taxon>
        <taxon>malvids</taxon>
        <taxon>Brassicales</taxon>
        <taxon>Brassicaceae</taxon>
        <taxon>Brassiceae</taxon>
        <taxon>Brassica</taxon>
    </lineage>
</organism>
<dbReference type="InterPro" id="IPR026961">
    <property type="entry name" value="PGG_dom"/>
</dbReference>
<protein>
    <recommendedName>
        <fullName evidence="9">PGG domain-containing protein</fullName>
    </recommendedName>
</protein>
<dbReference type="PROSITE" id="PS50088">
    <property type="entry name" value="ANK_REPEAT"/>
    <property type="match status" value="4"/>
</dbReference>
<evidence type="ECO:0000256" key="6">
    <source>
        <dbReference type="ARBA" id="ARBA00023136"/>
    </source>
</evidence>
<evidence type="ECO:0000256" key="3">
    <source>
        <dbReference type="ARBA" id="ARBA00022737"/>
    </source>
</evidence>
<dbReference type="PANTHER" id="PTHR24186">
    <property type="entry name" value="PROTEIN PHOSPHATASE 1 REGULATORY SUBUNIT"/>
    <property type="match status" value="1"/>
</dbReference>
<evidence type="ECO:0000313" key="10">
    <source>
        <dbReference type="EMBL" id="CAG7895588.1"/>
    </source>
</evidence>
<evidence type="ECO:0000256" key="4">
    <source>
        <dbReference type="ARBA" id="ARBA00022989"/>
    </source>
</evidence>
<evidence type="ECO:0000256" key="1">
    <source>
        <dbReference type="ARBA" id="ARBA00004141"/>
    </source>
</evidence>
<keyword evidence="6 8" id="KW-0472">Membrane</keyword>
<evidence type="ECO:0000259" key="9">
    <source>
        <dbReference type="Pfam" id="PF13962"/>
    </source>
</evidence>
<proteinExistence type="predicted"/>
<sequence>MSCLQFLFSNIGKLEIFSDSILSMGRPDVDFDGRVAQPSIPPINNVISTPSLNGETISMDPKTMSAVRAGNVNYLRDNYSYVRLAPRLVTNHGNTMLHLAASSGHASLVRYLINECPSLLMKSNLMDEVVLHVAARTGHLDVMLNLVDFIKEISRNAVGVAKRIYFAKNKNQDTALHVALKEKHMLVASYLVSTEKDLSFVANSDGFSPLYLAIEAGQADLVAAMCHQSSDLRSKVEGRSIVHAALKAKRKDILTALLSKDASLIDLRDEGRTCLSFGASIGYYEGICYLLDKYLDMVYLSDDDGLFPIHMAAKYGHVKILEEILKRCPEALELLDKDGQNVLHVAARNGKLEPIKFILRIYKDKNKKKLVNEQDVDGNTPLHLATKNWHPKVVSMLTWDNRVDLTKTNNKGFTALDVAEDNIVSNYVFHQRLTWLALRSGGTPRSPTTNDRRIIMKLADGGRYKDQVNTLLLVATLVATMTFTAGLTLPGGYNGSAPNLGMAVLTKKTAFQVFLVCDTLAMYSSIIIIVALLWAQLGDISIILKAFYMALPFLGLALTSMSIAFMAGTYAAVSHVPLLGCFVLGIGVIFLLVLLLFLVPYVAPIGNIQSILGHLLYYPYFLRLLAAGDNINNND</sequence>
<evidence type="ECO:0000256" key="2">
    <source>
        <dbReference type="ARBA" id="ARBA00022692"/>
    </source>
</evidence>
<feature type="repeat" description="ANK" evidence="7">
    <location>
        <begin position="92"/>
        <end position="124"/>
    </location>
</feature>
<feature type="transmembrane region" description="Helical" evidence="8">
    <location>
        <begin position="471"/>
        <end position="493"/>
    </location>
</feature>
<dbReference type="EMBL" id="LS974618">
    <property type="protein sequence ID" value="CAG7895588.1"/>
    <property type="molecule type" value="Genomic_DNA"/>
</dbReference>
<dbReference type="AlphaFoldDB" id="A0A3P6AT25"/>
<feature type="transmembrane region" description="Helical" evidence="8">
    <location>
        <begin position="547"/>
        <end position="570"/>
    </location>
</feature>
<name>A0A3P6AT25_BRACM</name>
<evidence type="ECO:0000313" key="11">
    <source>
        <dbReference type="EMBL" id="VDC92189.1"/>
    </source>
</evidence>
<feature type="repeat" description="ANK" evidence="7">
    <location>
        <begin position="377"/>
        <end position="397"/>
    </location>
</feature>
<dbReference type="PROSITE" id="PS50297">
    <property type="entry name" value="ANK_REP_REGION"/>
    <property type="match status" value="3"/>
</dbReference>
<comment type="subcellular location">
    <subcellularLocation>
        <location evidence="1">Membrane</location>
        <topology evidence="1">Multi-pass membrane protein</topology>
    </subcellularLocation>
</comment>
<dbReference type="InterPro" id="IPR036770">
    <property type="entry name" value="Ankyrin_rpt-contain_sf"/>
</dbReference>
<dbReference type="Pfam" id="PF13962">
    <property type="entry name" value="PGG"/>
    <property type="match status" value="1"/>
</dbReference>
<feature type="domain" description="PGG" evidence="9">
    <location>
        <begin position="464"/>
        <end position="571"/>
    </location>
</feature>
<dbReference type="GO" id="GO:0016020">
    <property type="term" value="C:membrane"/>
    <property type="evidence" value="ECO:0007669"/>
    <property type="project" value="UniProtKB-SubCell"/>
</dbReference>
<gene>
    <name evidence="11" type="ORF">BRAA02T08701Z</name>
    <name evidence="10" type="ORF">BRAPAZ1V2_A02P45400.2</name>
</gene>
<keyword evidence="5 7" id="KW-0040">ANK repeat</keyword>
<dbReference type="Pfam" id="PF00023">
    <property type="entry name" value="Ank"/>
    <property type="match status" value="1"/>
</dbReference>
<keyword evidence="2 8" id="KW-0812">Transmembrane</keyword>
<dbReference type="Gramene" id="A02p45400.2_BraZ1">
    <property type="protein sequence ID" value="A02p45400.2_BraZ1.CDS"/>
    <property type="gene ID" value="A02g45400.2_BraZ1"/>
</dbReference>
<accession>A0A3P6AT25</accession>
<dbReference type="SMART" id="SM00248">
    <property type="entry name" value="ANK"/>
    <property type="match status" value="9"/>
</dbReference>
<dbReference type="EMBL" id="LR031573">
    <property type="protein sequence ID" value="VDC92189.1"/>
    <property type="molecule type" value="Genomic_DNA"/>
</dbReference>